<dbReference type="GO" id="GO:0005524">
    <property type="term" value="F:ATP binding"/>
    <property type="evidence" value="ECO:0007669"/>
    <property type="project" value="InterPro"/>
</dbReference>
<dbReference type="InterPro" id="IPR027417">
    <property type="entry name" value="P-loop_NTPase"/>
</dbReference>
<evidence type="ECO:0000313" key="2">
    <source>
        <dbReference type="EMBL" id="KIE06268.1"/>
    </source>
</evidence>
<gene>
    <name evidence="2" type="ORF">NF27_AL00020</name>
</gene>
<dbReference type="InterPro" id="IPR051396">
    <property type="entry name" value="Bact_Antivir_Def_Nuclease"/>
</dbReference>
<dbReference type="Gene3D" id="3.40.50.300">
    <property type="entry name" value="P-loop containing nucleotide triphosphate hydrolases"/>
    <property type="match status" value="1"/>
</dbReference>
<evidence type="ECO:0000259" key="1">
    <source>
        <dbReference type="Pfam" id="PF13304"/>
    </source>
</evidence>
<dbReference type="PANTHER" id="PTHR43581">
    <property type="entry name" value="ATP/GTP PHOSPHATASE"/>
    <property type="match status" value="1"/>
</dbReference>
<dbReference type="SUPFAM" id="SSF52540">
    <property type="entry name" value="P-loop containing nucleoside triphosphate hydrolases"/>
    <property type="match status" value="1"/>
</dbReference>
<dbReference type="EMBL" id="JSWE01000012">
    <property type="protein sequence ID" value="KIE06268.1"/>
    <property type="molecule type" value="Genomic_DNA"/>
</dbReference>
<dbReference type="Pfam" id="PF13304">
    <property type="entry name" value="AAA_21"/>
    <property type="match status" value="1"/>
</dbReference>
<comment type="caution">
    <text evidence="2">The sequence shown here is derived from an EMBL/GenBank/DDBJ whole genome shotgun (WGS) entry which is preliminary data.</text>
</comment>
<dbReference type="InterPro" id="IPR003959">
    <property type="entry name" value="ATPase_AAA_core"/>
</dbReference>
<accession>A0A0C1QQW3</accession>
<sequence length="602" mass="69528">MSKALDITMVPEPIKDPLNALLKKYNLEFELAECRLEKNQFTILFKKQSELISFSQLSSGEKVMFTLISCAFSNQLVSKYLSFDLSSILLFDEIDIHFHPEYIESFFKIIRDHFSSNTHIVITTHNPATIALAEQLNKKDNGKEFGFYNLLQENGLTKIEKVASARTAISYLSEGLINVIEDFNYVLVESTDDAKFFAYLNEKLKPHYASYPKTQLIFLPVGFHIKQDRKIQTLCDKIHKYGRDNALQEGLSDLLEDVVSTLEPYTKTNEQGGGCKQVYSMVESLAGTAVGTVDWDRHNLPKEKVYVLNFYSIENYLCSPFNLLYVLNNKKEVLCYDLVIKEIRTHENLSNFDIETVNWNTISQKDLQNISNSVFKVLMNNNVSDKEKRGYEKKITVELINGMTIEVPEILRTKRGHDLQQMISMDATKPEIIKQNPHRTRASNNVSNNDLLEAFNNNLPIHLAPKFLLTLLQDIKSSKKQTTISEQLLEQEEKLENHKRLDQKKPKEGENDQLIKSQFLEQYLNKSRYLISDINEKELEKFCKTHLNISNTKQNPFIYAAEQPNSYYVTIGSNRTAADKLKSWQYEEKKRRGGDKDSSLRK</sequence>
<dbReference type="CDD" id="cd00267">
    <property type="entry name" value="ABC_ATPase"/>
    <property type="match status" value="1"/>
</dbReference>
<dbReference type="PANTHER" id="PTHR43581:SF2">
    <property type="entry name" value="EXCINUCLEASE ATPASE SUBUNIT"/>
    <property type="match status" value="1"/>
</dbReference>
<proteinExistence type="predicted"/>
<protein>
    <recommendedName>
        <fullName evidence="1">ATPase AAA-type core domain-containing protein</fullName>
    </recommendedName>
</protein>
<dbReference type="Proteomes" id="UP000031258">
    <property type="component" value="Unassembled WGS sequence"/>
</dbReference>
<dbReference type="STRING" id="86105.NF27_AL00020"/>
<keyword evidence="3" id="KW-1185">Reference proteome</keyword>
<name>A0A0C1QQW3_9RICK</name>
<feature type="domain" description="ATPase AAA-type core" evidence="1">
    <location>
        <begin position="40"/>
        <end position="130"/>
    </location>
</feature>
<reference evidence="2 3" key="1">
    <citation type="submission" date="2014-11" db="EMBL/GenBank/DDBJ databases">
        <title>A Rickettsiales Symbiont of Amoebae With Ancient Features.</title>
        <authorList>
            <person name="Schulz F."/>
            <person name="Martijn J."/>
            <person name="Wascher F."/>
            <person name="Kostanjsek R."/>
            <person name="Ettema T.J."/>
            <person name="Horn M."/>
        </authorList>
    </citation>
    <scope>NUCLEOTIDE SEQUENCE [LARGE SCALE GENOMIC DNA]</scope>
    <source>
        <strain evidence="2 3">UWC36</strain>
    </source>
</reference>
<evidence type="ECO:0000313" key="3">
    <source>
        <dbReference type="Proteomes" id="UP000031258"/>
    </source>
</evidence>
<dbReference type="AlphaFoldDB" id="A0A0C1QQW3"/>
<organism evidence="2 3">
    <name type="scientific">Candidatus Jidaibacter acanthamoebae</name>
    <dbReference type="NCBI Taxonomy" id="86105"/>
    <lineage>
        <taxon>Bacteria</taxon>
        <taxon>Pseudomonadati</taxon>
        <taxon>Pseudomonadota</taxon>
        <taxon>Alphaproteobacteria</taxon>
        <taxon>Rickettsiales</taxon>
        <taxon>Candidatus Midichloriaceae</taxon>
        <taxon>Candidatus Jidaibacter</taxon>
    </lineage>
</organism>
<dbReference type="GO" id="GO:0016887">
    <property type="term" value="F:ATP hydrolysis activity"/>
    <property type="evidence" value="ECO:0007669"/>
    <property type="project" value="InterPro"/>
</dbReference>